<evidence type="ECO:0000259" key="1">
    <source>
        <dbReference type="PROSITE" id="PS50885"/>
    </source>
</evidence>
<dbReference type="InterPro" id="IPR003660">
    <property type="entry name" value="HAMP_dom"/>
</dbReference>
<comment type="caution">
    <text evidence="2">The sequence shown here is derived from an EMBL/GenBank/DDBJ whole genome shotgun (WGS) entry which is preliminary data.</text>
</comment>
<dbReference type="EMBL" id="JAERQM010000004">
    <property type="protein sequence ID" value="MBU8544942.1"/>
    <property type="molecule type" value="Genomic_DNA"/>
</dbReference>
<proteinExistence type="predicted"/>
<accession>A0ABS6H8A6</accession>
<evidence type="ECO:0000313" key="2">
    <source>
        <dbReference type="EMBL" id="MBU8544942.1"/>
    </source>
</evidence>
<dbReference type="Proteomes" id="UP000689967">
    <property type="component" value="Unassembled WGS sequence"/>
</dbReference>
<sequence>MLAGLFLVLNLLPRFVILNPIGPIVRVATAAGPGRPVEENLVLAGCNETGALGRAFQRMRRSLEEAMKMLDA</sequence>
<name>A0ABS6H8A6_9PROT</name>
<reference evidence="2 3" key="1">
    <citation type="submission" date="2021-01" db="EMBL/GenBank/DDBJ databases">
        <title>Roseomonas sp. nov, a bacterium isolated from an oil production mixture in Yumen Oilfield.</title>
        <authorList>
            <person name="Wu D."/>
        </authorList>
    </citation>
    <scope>NUCLEOTIDE SEQUENCE [LARGE SCALE GENOMIC DNA]</scope>
    <source>
        <strain evidence="2 3">ROY-5-3</strain>
    </source>
</reference>
<gene>
    <name evidence="2" type="ORF">JJQ90_14580</name>
</gene>
<protein>
    <recommendedName>
        <fullName evidence="1">HAMP domain-containing protein</fullName>
    </recommendedName>
</protein>
<feature type="domain" description="HAMP" evidence="1">
    <location>
        <begin position="15"/>
        <end position="68"/>
    </location>
</feature>
<evidence type="ECO:0000313" key="3">
    <source>
        <dbReference type="Proteomes" id="UP000689967"/>
    </source>
</evidence>
<dbReference type="RefSeq" id="WP_216876619.1">
    <property type="nucleotide sequence ID" value="NZ_JAERQM010000004.1"/>
</dbReference>
<dbReference type="PROSITE" id="PS50885">
    <property type="entry name" value="HAMP"/>
    <property type="match status" value="1"/>
</dbReference>
<organism evidence="2 3">
    <name type="scientific">Falsiroseomonas oleicola</name>
    <dbReference type="NCBI Taxonomy" id="2801474"/>
    <lineage>
        <taxon>Bacteria</taxon>
        <taxon>Pseudomonadati</taxon>
        <taxon>Pseudomonadota</taxon>
        <taxon>Alphaproteobacteria</taxon>
        <taxon>Acetobacterales</taxon>
        <taxon>Roseomonadaceae</taxon>
        <taxon>Falsiroseomonas</taxon>
    </lineage>
</organism>
<keyword evidence="3" id="KW-1185">Reference proteome</keyword>